<keyword evidence="1" id="KW-0472">Membrane</keyword>
<sequence length="222" mass="25028">MPQPRSFRLGAAIPAAGILLLLIYLFYIRSHIANPDVNISVREHFNDDEDPTVFEPPVASVRHSVIRGDNVAWTNDENATWYSISRHSNRGECWTYNDRFGAYQNLSPAMSAAISAAISGNNNVNKSNRAVILCMGSNQQWGPQFTLYARALVLEAGYLAKYDVVILTHLDMDDAAKAMWMQRVPEEFRPLVQTFLTKQMFMVQNPKYEFAYSVEADACLIG</sequence>
<keyword evidence="1" id="KW-1133">Transmembrane helix</keyword>
<organism evidence="2 3">
    <name type="scientific">Drechslerella dactyloides</name>
    <name type="common">Nematode-trapping fungus</name>
    <name type="synonym">Arthrobotrys dactyloides</name>
    <dbReference type="NCBI Taxonomy" id="74499"/>
    <lineage>
        <taxon>Eukaryota</taxon>
        <taxon>Fungi</taxon>
        <taxon>Dikarya</taxon>
        <taxon>Ascomycota</taxon>
        <taxon>Pezizomycotina</taxon>
        <taxon>Orbiliomycetes</taxon>
        <taxon>Orbiliales</taxon>
        <taxon>Orbiliaceae</taxon>
        <taxon>Drechslerella</taxon>
    </lineage>
</organism>
<accession>A0AAD6IPB0</accession>
<keyword evidence="1" id="KW-0812">Transmembrane</keyword>
<dbReference type="Proteomes" id="UP001221413">
    <property type="component" value="Unassembled WGS sequence"/>
</dbReference>
<dbReference type="AlphaFoldDB" id="A0AAD6IPB0"/>
<keyword evidence="3" id="KW-1185">Reference proteome</keyword>
<name>A0AAD6IPB0_DREDA</name>
<gene>
    <name evidence="2" type="ORF">Dda_9475</name>
</gene>
<feature type="transmembrane region" description="Helical" evidence="1">
    <location>
        <begin position="7"/>
        <end position="27"/>
    </location>
</feature>
<evidence type="ECO:0000256" key="1">
    <source>
        <dbReference type="SAM" id="Phobius"/>
    </source>
</evidence>
<proteinExistence type="predicted"/>
<comment type="caution">
    <text evidence="2">The sequence shown here is derived from an EMBL/GenBank/DDBJ whole genome shotgun (WGS) entry which is preliminary data.</text>
</comment>
<reference evidence="2" key="1">
    <citation type="submission" date="2023-01" db="EMBL/GenBank/DDBJ databases">
        <title>The chitinases involved in constricting ring structure development in the nematode-trapping fungus Drechslerella dactyloides.</title>
        <authorList>
            <person name="Wang R."/>
            <person name="Zhang L."/>
            <person name="Tang P."/>
            <person name="Li S."/>
            <person name="Liang L."/>
        </authorList>
    </citation>
    <scope>NUCLEOTIDE SEQUENCE</scope>
    <source>
        <strain evidence="2">YMF1.00031</strain>
    </source>
</reference>
<evidence type="ECO:0000313" key="3">
    <source>
        <dbReference type="Proteomes" id="UP001221413"/>
    </source>
</evidence>
<dbReference type="EMBL" id="JAQGDS010000020">
    <property type="protein sequence ID" value="KAJ6255794.1"/>
    <property type="molecule type" value="Genomic_DNA"/>
</dbReference>
<protein>
    <submittedName>
        <fullName evidence="2">Uncharacterized protein</fullName>
    </submittedName>
</protein>
<evidence type="ECO:0000313" key="2">
    <source>
        <dbReference type="EMBL" id="KAJ6255794.1"/>
    </source>
</evidence>